<reference evidence="2 3" key="1">
    <citation type="submission" date="2018-04" db="EMBL/GenBank/DDBJ databases">
        <title>Genomic Encyclopedia of Type Strains, Phase IV (KMG-IV): sequencing the most valuable type-strain genomes for metagenomic binning, comparative biology and taxonomic classification.</title>
        <authorList>
            <person name="Goeker M."/>
        </authorList>
    </citation>
    <scope>NUCLEOTIDE SEQUENCE [LARGE SCALE GENOMIC DNA]</scope>
    <source>
        <strain evidence="2 3">DSM 14823</strain>
    </source>
</reference>
<keyword evidence="1" id="KW-0472">Membrane</keyword>
<sequence>MENATAVGAGVQACGWLSSHRWVLFAACGLFLCFVPWGVDPHHDGLMLKSAMDVAAGRVVFRDSFNQYGLLTSLLQGAAVWFFGAEIIVLRLLTVLFYALSAMELDRLWCRFLSEPFRWLTFGLFLGLAPFYVWIMLSWSSVYALYFMLLGGTLMVRYLEGGGLRLLFGCGVAAGIAFGFRQPCGIVMVPAGILTLGLEVWTRRLKFREALYRFGIWSGGVLVFPAFLALYLTVFGAWRDYWRQCWVNTARFSQDAGGDRITDLLSCLFPADSVFLLFPLAALGCFGWMVWRLWRRRSGEWQLPFCAALLVGLASWHQYYPVPCLRHCYWGAIPMFGALAFVAEQWWRSRRGRNLRIAGLIVLLAWPAAAAGWRIGSAVLNFSRIDQRAVEAPGFSGLRVNASEGRLFQRFAADCRAVPERLRERPWLNLTQDALYCRFFPEQPNFHPMFVNWGYQVYPDYPGWAGNFVRSYQPVVITENPSPFPGYRTVCGFTYRDRKIYLSLPPL</sequence>
<protein>
    <recommendedName>
        <fullName evidence="4">Dolichyl-phosphate-mannose-protein mannosyltransferase</fullName>
    </recommendedName>
</protein>
<evidence type="ECO:0000313" key="2">
    <source>
        <dbReference type="EMBL" id="PVY37174.1"/>
    </source>
</evidence>
<feature type="transmembrane region" description="Helical" evidence="1">
    <location>
        <begin position="119"/>
        <end position="137"/>
    </location>
</feature>
<keyword evidence="1" id="KW-0812">Transmembrane</keyword>
<evidence type="ECO:0000256" key="1">
    <source>
        <dbReference type="SAM" id="Phobius"/>
    </source>
</evidence>
<dbReference type="AlphaFoldDB" id="A0A2U1AL74"/>
<feature type="transmembrane region" description="Helical" evidence="1">
    <location>
        <begin position="354"/>
        <end position="373"/>
    </location>
</feature>
<feature type="transmembrane region" description="Helical" evidence="1">
    <location>
        <begin position="78"/>
        <end position="99"/>
    </location>
</feature>
<gene>
    <name evidence="2" type="ORF">C8D82_13211</name>
</gene>
<evidence type="ECO:0008006" key="4">
    <source>
        <dbReference type="Google" id="ProtNLM"/>
    </source>
</evidence>
<dbReference type="OrthoDB" id="3078762at2"/>
<organism evidence="2 3">
    <name type="scientific">Victivallis vadensis</name>
    <dbReference type="NCBI Taxonomy" id="172901"/>
    <lineage>
        <taxon>Bacteria</taxon>
        <taxon>Pseudomonadati</taxon>
        <taxon>Lentisphaerota</taxon>
        <taxon>Lentisphaeria</taxon>
        <taxon>Victivallales</taxon>
        <taxon>Victivallaceae</taxon>
        <taxon>Victivallis</taxon>
    </lineage>
</organism>
<feature type="transmembrane region" description="Helical" evidence="1">
    <location>
        <begin position="274"/>
        <end position="294"/>
    </location>
</feature>
<dbReference type="GeneID" id="78296647"/>
<feature type="transmembrane region" description="Helical" evidence="1">
    <location>
        <begin position="164"/>
        <end position="180"/>
    </location>
</feature>
<feature type="transmembrane region" description="Helical" evidence="1">
    <location>
        <begin position="329"/>
        <end position="347"/>
    </location>
</feature>
<comment type="caution">
    <text evidence="2">The sequence shown here is derived from an EMBL/GenBank/DDBJ whole genome shotgun (WGS) entry which is preliminary data.</text>
</comment>
<keyword evidence="3" id="KW-1185">Reference proteome</keyword>
<dbReference type="EMBL" id="QEKH01000032">
    <property type="protein sequence ID" value="PVY37174.1"/>
    <property type="molecule type" value="Genomic_DNA"/>
</dbReference>
<dbReference type="Proteomes" id="UP000245959">
    <property type="component" value="Unassembled WGS sequence"/>
</dbReference>
<feature type="transmembrane region" description="Helical" evidence="1">
    <location>
        <begin position="22"/>
        <end position="39"/>
    </location>
</feature>
<keyword evidence="1" id="KW-1133">Transmembrane helix</keyword>
<proteinExistence type="predicted"/>
<accession>A0A2U1AL74</accession>
<feature type="transmembrane region" description="Helical" evidence="1">
    <location>
        <begin position="301"/>
        <end position="317"/>
    </location>
</feature>
<feature type="transmembrane region" description="Helical" evidence="1">
    <location>
        <begin position="214"/>
        <end position="238"/>
    </location>
</feature>
<evidence type="ECO:0000313" key="3">
    <source>
        <dbReference type="Proteomes" id="UP000245959"/>
    </source>
</evidence>
<name>A0A2U1AL74_9BACT</name>
<dbReference type="RefSeq" id="WP_116885368.1">
    <property type="nucleotide sequence ID" value="NZ_CABMMC010000099.1"/>
</dbReference>